<dbReference type="Gene3D" id="3.30.450.20">
    <property type="entry name" value="PAS domain"/>
    <property type="match status" value="1"/>
</dbReference>
<dbReference type="Pfam" id="PF07714">
    <property type="entry name" value="PK_Tyr_Ser-Thr"/>
    <property type="match status" value="1"/>
</dbReference>
<dbReference type="PANTHER" id="PTHR44329:SF260">
    <property type="entry name" value="PROTEIN KINASE DOMAIN-CONTAINING PROTEIN"/>
    <property type="match status" value="1"/>
</dbReference>
<dbReference type="GO" id="GO:0005524">
    <property type="term" value="F:ATP binding"/>
    <property type="evidence" value="ECO:0007669"/>
    <property type="project" value="InterPro"/>
</dbReference>
<keyword evidence="1" id="KW-0732">Signal</keyword>
<evidence type="ECO:0000256" key="1">
    <source>
        <dbReference type="SAM" id="SignalP"/>
    </source>
</evidence>
<evidence type="ECO:0000259" key="2">
    <source>
        <dbReference type="PROSITE" id="PS50011"/>
    </source>
</evidence>
<feature type="signal peptide" evidence="1">
    <location>
        <begin position="1"/>
        <end position="42"/>
    </location>
</feature>
<dbReference type="Proteomes" id="UP000822688">
    <property type="component" value="Chromosome 8"/>
</dbReference>
<feature type="chain" id="PRO_5035918451" description="Protein kinase domain-containing protein" evidence="1">
    <location>
        <begin position="43"/>
        <end position="1246"/>
    </location>
</feature>
<dbReference type="EMBL" id="CM026429">
    <property type="protein sequence ID" value="KAG0564269.1"/>
    <property type="molecule type" value="Genomic_DNA"/>
</dbReference>
<evidence type="ECO:0000313" key="4">
    <source>
        <dbReference type="EMBL" id="KAG0564269.1"/>
    </source>
</evidence>
<dbReference type="InterPro" id="IPR000719">
    <property type="entry name" value="Prot_kinase_dom"/>
</dbReference>
<dbReference type="InterPro" id="IPR036465">
    <property type="entry name" value="vWFA_dom_sf"/>
</dbReference>
<evidence type="ECO:0008006" key="6">
    <source>
        <dbReference type="Google" id="ProtNLM"/>
    </source>
</evidence>
<dbReference type="InterPro" id="IPR008271">
    <property type="entry name" value="Ser/Thr_kinase_AS"/>
</dbReference>
<organism evidence="4 5">
    <name type="scientific">Ceratodon purpureus</name>
    <name type="common">Fire moss</name>
    <name type="synonym">Dicranum purpureum</name>
    <dbReference type="NCBI Taxonomy" id="3225"/>
    <lineage>
        <taxon>Eukaryota</taxon>
        <taxon>Viridiplantae</taxon>
        <taxon>Streptophyta</taxon>
        <taxon>Embryophyta</taxon>
        <taxon>Bryophyta</taxon>
        <taxon>Bryophytina</taxon>
        <taxon>Bryopsida</taxon>
        <taxon>Dicranidae</taxon>
        <taxon>Pseudoditrichales</taxon>
        <taxon>Ditrichaceae</taxon>
        <taxon>Ceratodon</taxon>
    </lineage>
</organism>
<name>A0A8T0H1K7_CERPU</name>
<evidence type="ECO:0000259" key="3">
    <source>
        <dbReference type="PROSITE" id="PS50234"/>
    </source>
</evidence>
<dbReference type="SUPFAM" id="SSF56112">
    <property type="entry name" value="Protein kinase-like (PK-like)"/>
    <property type="match status" value="1"/>
</dbReference>
<accession>A0A8T0H1K7</accession>
<dbReference type="InterPro" id="IPR011009">
    <property type="entry name" value="Kinase-like_dom_sf"/>
</dbReference>
<comment type="caution">
    <text evidence="4">The sequence shown here is derived from an EMBL/GenBank/DDBJ whole genome shotgun (WGS) entry which is preliminary data.</text>
</comment>
<sequence>MAAKSRTPGSSMPAGRFRVFAFMDFLIVGLSVLQGGGLTVNAQDPDAGKLYLDQKELEVKWIAGNATLNNANCGSLDGCGAACSRAACHPLSGGVPLLCTNVDNNQFFDICPNGACKDKILLDYGRSHVRLPSPASSNLSTEVARDICLQRNLDSAFKDLSAPSNYSMVYFGSSSGAFRAFPGREITEDQCNSFEPRMRPWYLHGISAYRKDIKIMVDIGNSMGNLVSLEYKLHPPGTTYLDVAKHLVLGLLQTLQPQDSVEVFSFNSSNVTSLGGAFTASYDVFNALLTDVNNLMAPPDADTSNSNLNEAIVQAVKSLNAANSLKVIIVLSIGCFNLMNSTTFPALDLQKKQVKLMVYKLPTNAESVDPFLLKTPSLQESICSVNGSFEILNALETANPLYALRSYITFQARVQLALMANNATWSYRYMSFSENRPTVTVTYPAFGSDNHLIGVAGIDVPLDDLNEPLKDLVYAEYMNRTSRTQYTPASIPMACNYRKTETNSFCPGSTLPDSSAICSRNDTSSTLADRVCCGICSSGEGLKITWSIVLISMAAVALLTIAAVAGIHCKFKTGKIKRFLPVKADLLNLDLCEFIVENIEGLVNSEGPSKCKSTKHLLIERECMDLSSKLSKATHNIREIVLHIRESVVLFKPALEELYRGVGRAKLYVCETIVHKLEDLVNSRGSFKRKPTQPLLNQRQCLDLFSKLSKTTQNIREILGRCEGAPPFLFNPALEKLSQDLEKAKSLVMKCGEEDWCTASVFQSRNEIAFQEILLDVGLSYNAIYEQARSISEEGSLPEDFRQSSVFTPASQEAICEDQLELRKRLDGLANRGSGDLKQCLAKYLLDMLNHTSDLSKTNTSGICSPFLWAREKEPLGTWGIHSDLLGAGSGASGVCSTKWMGIPCAKKVFHFKEFEKIFLKEASILAHLKHPCIVNFFCCSNGEKKGDRFIAMELMEKSLFELIVDQRGVYFSLPVVVDFMVQMARGMCYLHGQGIAHRDLKPQNVVVSTLTSSDLVDYFCVKLVDFGMSKTKVQVSKSNTISIPGVGTTNYRAPEVHPKAKLDGIGKVGWFKADVFSFAMTCAHVLSLEIPFKGTGKNKVYENLVSGNRPKLPRGCPKELVELLKDCWNTHPQSRPSFVEIWTRLEVFRHKILRGFPNPDPSLQQGKSEPSHVFIEVKIQEHLRTCAERPSGANSVKVKNYDQSGLPAREEMGQDKDSKFDEITVTSETSLEMMQRNTRQRSFSF</sequence>
<dbReference type="Gene3D" id="3.40.50.410">
    <property type="entry name" value="von Willebrand factor, type A domain"/>
    <property type="match status" value="1"/>
</dbReference>
<dbReference type="CDD" id="cd18773">
    <property type="entry name" value="PDC1_HK_sensor"/>
    <property type="match status" value="1"/>
</dbReference>
<keyword evidence="5" id="KW-1185">Reference proteome</keyword>
<dbReference type="SMART" id="SM00220">
    <property type="entry name" value="S_TKc"/>
    <property type="match status" value="1"/>
</dbReference>
<dbReference type="InterPro" id="IPR001245">
    <property type="entry name" value="Ser-Thr/Tyr_kinase_cat_dom"/>
</dbReference>
<feature type="domain" description="Protein kinase" evidence="2">
    <location>
        <begin position="882"/>
        <end position="1154"/>
    </location>
</feature>
<dbReference type="InterPro" id="IPR051681">
    <property type="entry name" value="Ser/Thr_Kinases-Pseudokinases"/>
</dbReference>
<feature type="domain" description="VWFA" evidence="3">
    <location>
        <begin position="212"/>
        <end position="408"/>
    </location>
</feature>
<dbReference type="GO" id="GO:0004674">
    <property type="term" value="F:protein serine/threonine kinase activity"/>
    <property type="evidence" value="ECO:0007669"/>
    <property type="project" value="TreeGrafter"/>
</dbReference>
<proteinExistence type="predicted"/>
<dbReference type="Gene3D" id="1.10.510.10">
    <property type="entry name" value="Transferase(Phosphotransferase) domain 1"/>
    <property type="match status" value="1"/>
</dbReference>
<dbReference type="PANTHER" id="PTHR44329">
    <property type="entry name" value="SERINE/THREONINE-PROTEIN KINASE TNNI3K-RELATED"/>
    <property type="match status" value="1"/>
</dbReference>
<dbReference type="InterPro" id="IPR002035">
    <property type="entry name" value="VWF_A"/>
</dbReference>
<dbReference type="PROSITE" id="PS50234">
    <property type="entry name" value="VWFA"/>
    <property type="match status" value="1"/>
</dbReference>
<dbReference type="PROSITE" id="PS00108">
    <property type="entry name" value="PROTEIN_KINASE_ST"/>
    <property type="match status" value="1"/>
</dbReference>
<protein>
    <recommendedName>
        <fullName evidence="6">Protein kinase domain-containing protein</fullName>
    </recommendedName>
</protein>
<evidence type="ECO:0000313" key="5">
    <source>
        <dbReference type="Proteomes" id="UP000822688"/>
    </source>
</evidence>
<reference evidence="4" key="1">
    <citation type="submission" date="2020-06" db="EMBL/GenBank/DDBJ databases">
        <title>WGS assembly of Ceratodon purpureus strain R40.</title>
        <authorList>
            <person name="Carey S.B."/>
            <person name="Jenkins J."/>
            <person name="Shu S."/>
            <person name="Lovell J.T."/>
            <person name="Sreedasyam A."/>
            <person name="Maumus F."/>
            <person name="Tiley G.P."/>
            <person name="Fernandez-Pozo N."/>
            <person name="Barry K."/>
            <person name="Chen C."/>
            <person name="Wang M."/>
            <person name="Lipzen A."/>
            <person name="Daum C."/>
            <person name="Saski C.A."/>
            <person name="Payton A.C."/>
            <person name="Mcbreen J.C."/>
            <person name="Conrad R.E."/>
            <person name="Kollar L.M."/>
            <person name="Olsson S."/>
            <person name="Huttunen S."/>
            <person name="Landis J.B."/>
            <person name="Wickett N.J."/>
            <person name="Johnson M.G."/>
            <person name="Rensing S.A."/>
            <person name="Grimwood J."/>
            <person name="Schmutz J."/>
            <person name="Mcdaniel S.F."/>
        </authorList>
    </citation>
    <scope>NUCLEOTIDE SEQUENCE</scope>
    <source>
        <strain evidence="4">R40</strain>
    </source>
</reference>
<dbReference type="PROSITE" id="PS50011">
    <property type="entry name" value="PROTEIN_KINASE_DOM"/>
    <property type="match status" value="1"/>
</dbReference>
<gene>
    <name evidence="4" type="ORF">KC19_8G097200</name>
</gene>
<dbReference type="AlphaFoldDB" id="A0A8T0H1K7"/>